<evidence type="ECO:0000313" key="2">
    <source>
        <dbReference type="EMBL" id="MDC8786499.1"/>
    </source>
</evidence>
<keyword evidence="1" id="KW-0472">Membrane</keyword>
<dbReference type="EMBL" id="JAQQXS010000013">
    <property type="protein sequence ID" value="MDC8786499.1"/>
    <property type="molecule type" value="Genomic_DNA"/>
</dbReference>
<dbReference type="Proteomes" id="UP001219862">
    <property type="component" value="Unassembled WGS sequence"/>
</dbReference>
<sequence>MKISLSRPRESAVTSLKAVGLLAATWGLLYPALLWSLSWVVPT</sequence>
<keyword evidence="3" id="KW-1185">Reference proteome</keyword>
<keyword evidence="1" id="KW-1133">Transmembrane helix</keyword>
<accession>A0ABT5KU93</accession>
<evidence type="ECO:0008006" key="4">
    <source>
        <dbReference type="Google" id="ProtNLM"/>
    </source>
</evidence>
<feature type="transmembrane region" description="Helical" evidence="1">
    <location>
        <begin position="21"/>
        <end position="41"/>
    </location>
</feature>
<reference evidence="2 3" key="1">
    <citation type="submission" date="2022-10" db="EMBL/GenBank/DDBJ databases">
        <title>paucibacter sp. hw8 Genome sequencing.</title>
        <authorList>
            <person name="Park S."/>
        </authorList>
    </citation>
    <scope>NUCLEOTIDE SEQUENCE [LARGE SCALE GENOMIC DNA]</scope>
    <source>
        <strain evidence="3">hw8</strain>
    </source>
</reference>
<dbReference type="RefSeq" id="WP_273597609.1">
    <property type="nucleotide sequence ID" value="NZ_JAQQXS010000013.1"/>
</dbReference>
<protein>
    <recommendedName>
        <fullName evidence="4">Oxalate:formate antiporter</fullName>
    </recommendedName>
</protein>
<keyword evidence="1" id="KW-0812">Transmembrane</keyword>
<evidence type="ECO:0000313" key="3">
    <source>
        <dbReference type="Proteomes" id="UP001219862"/>
    </source>
</evidence>
<proteinExistence type="predicted"/>
<comment type="caution">
    <text evidence="2">The sequence shown here is derived from an EMBL/GenBank/DDBJ whole genome shotgun (WGS) entry which is preliminary data.</text>
</comment>
<name>A0ABT5KU93_9BURK</name>
<organism evidence="2 3">
    <name type="scientific">Roseateles koreensis</name>
    <dbReference type="NCBI Taxonomy" id="2987526"/>
    <lineage>
        <taxon>Bacteria</taxon>
        <taxon>Pseudomonadati</taxon>
        <taxon>Pseudomonadota</taxon>
        <taxon>Betaproteobacteria</taxon>
        <taxon>Burkholderiales</taxon>
        <taxon>Sphaerotilaceae</taxon>
        <taxon>Roseateles</taxon>
    </lineage>
</organism>
<evidence type="ECO:0000256" key="1">
    <source>
        <dbReference type="SAM" id="Phobius"/>
    </source>
</evidence>
<gene>
    <name evidence="2" type="ORF">PRZ01_15015</name>
</gene>